<keyword evidence="4 8" id="KW-0808">Transferase</keyword>
<dbReference type="CDD" id="cd02440">
    <property type="entry name" value="AdoMet_MTases"/>
    <property type="match status" value="1"/>
</dbReference>
<accession>A0A498BUM5</accession>
<keyword evidence="3 8" id="KW-0489">Methyltransferase</keyword>
<dbReference type="InterPro" id="IPR000682">
    <property type="entry name" value="PCMT"/>
</dbReference>
<dbReference type="SUPFAM" id="SSF53335">
    <property type="entry name" value="S-adenosyl-L-methionine-dependent methyltransferases"/>
    <property type="match status" value="1"/>
</dbReference>
<evidence type="ECO:0000259" key="7">
    <source>
        <dbReference type="SMART" id="SM00650"/>
    </source>
</evidence>
<dbReference type="EMBL" id="RCDA01000004">
    <property type="protein sequence ID" value="RLK47142.1"/>
    <property type="molecule type" value="Genomic_DNA"/>
</dbReference>
<evidence type="ECO:0000256" key="5">
    <source>
        <dbReference type="ARBA" id="ARBA00022691"/>
    </source>
</evidence>
<dbReference type="PANTHER" id="PTHR11579:SF18">
    <property type="entry name" value="PROTEIN-L-ISOASPARTATE O-METHYLTRANSFERASE"/>
    <property type="match status" value="1"/>
</dbReference>
<gene>
    <name evidence="8" type="ORF">DFR31_2461</name>
</gene>
<reference evidence="8 9" key="1">
    <citation type="submission" date="2018-10" db="EMBL/GenBank/DDBJ databases">
        <title>Genomic Encyclopedia of Type Strains, Phase IV (KMG-IV): sequencing the most valuable type-strain genomes for metagenomic binning, comparative biology and taxonomic classification.</title>
        <authorList>
            <person name="Goeker M."/>
        </authorList>
    </citation>
    <scope>NUCLEOTIDE SEQUENCE [LARGE SCALE GENOMIC DNA]</scope>
    <source>
        <strain evidence="8 9">DSM 12769</strain>
    </source>
</reference>
<evidence type="ECO:0000256" key="2">
    <source>
        <dbReference type="ARBA" id="ARBA00013346"/>
    </source>
</evidence>
<evidence type="ECO:0000256" key="6">
    <source>
        <dbReference type="ARBA" id="ARBA00030757"/>
    </source>
</evidence>
<protein>
    <recommendedName>
        <fullName evidence="2">Protein-L-isoaspartate O-methyltransferase</fullName>
    </recommendedName>
    <alternativeName>
        <fullName evidence="6">Protein L-isoaspartyl methyltransferase</fullName>
    </alternativeName>
</protein>
<evidence type="ECO:0000313" key="8">
    <source>
        <dbReference type="EMBL" id="RLK47142.1"/>
    </source>
</evidence>
<dbReference type="Gene3D" id="3.40.50.150">
    <property type="entry name" value="Vaccinia Virus protein VP39"/>
    <property type="match status" value="1"/>
</dbReference>
<evidence type="ECO:0000256" key="3">
    <source>
        <dbReference type="ARBA" id="ARBA00022603"/>
    </source>
</evidence>
<feature type="domain" description="Ribosomal RNA adenine methylase transferase N-terminal" evidence="7">
    <location>
        <begin position="68"/>
        <end position="210"/>
    </location>
</feature>
<evidence type="ECO:0000313" key="9">
    <source>
        <dbReference type="Proteomes" id="UP000275461"/>
    </source>
</evidence>
<comment type="similarity">
    <text evidence="1">Belongs to the methyltransferase superfamily. L-isoaspartyl/D-aspartyl protein methyltransferase family.</text>
</comment>
<dbReference type="AlphaFoldDB" id="A0A498BUM5"/>
<organism evidence="8 9">
    <name type="scientific">Alkalispirillum mobile</name>
    <dbReference type="NCBI Taxonomy" id="85925"/>
    <lineage>
        <taxon>Bacteria</taxon>
        <taxon>Pseudomonadati</taxon>
        <taxon>Pseudomonadota</taxon>
        <taxon>Gammaproteobacteria</taxon>
        <taxon>Chromatiales</taxon>
        <taxon>Ectothiorhodospiraceae</taxon>
        <taxon>Alkalispirillum</taxon>
    </lineage>
</organism>
<proteinExistence type="inferred from homology"/>
<keyword evidence="9" id="KW-1185">Reference proteome</keyword>
<dbReference type="GO" id="GO:0005737">
    <property type="term" value="C:cytoplasm"/>
    <property type="evidence" value="ECO:0007669"/>
    <property type="project" value="TreeGrafter"/>
</dbReference>
<dbReference type="PANTHER" id="PTHR11579">
    <property type="entry name" value="PROTEIN-L-ISOASPARTATE O-METHYLTRANSFERASE"/>
    <property type="match status" value="1"/>
</dbReference>
<dbReference type="RefSeq" id="WP_211328302.1">
    <property type="nucleotide sequence ID" value="NZ_RCDA01000004.1"/>
</dbReference>
<dbReference type="InterPro" id="IPR020598">
    <property type="entry name" value="rRNA_Ade_methylase_Trfase_N"/>
</dbReference>
<dbReference type="GO" id="GO:0004719">
    <property type="term" value="F:protein-L-isoaspartate (D-aspartate) O-methyltransferase activity"/>
    <property type="evidence" value="ECO:0007669"/>
    <property type="project" value="InterPro"/>
</dbReference>
<dbReference type="InterPro" id="IPR029063">
    <property type="entry name" value="SAM-dependent_MTases_sf"/>
</dbReference>
<name>A0A498BUM5_9GAMM</name>
<evidence type="ECO:0000256" key="1">
    <source>
        <dbReference type="ARBA" id="ARBA00005369"/>
    </source>
</evidence>
<dbReference type="SMART" id="SM00650">
    <property type="entry name" value="rADc"/>
    <property type="match status" value="1"/>
</dbReference>
<comment type="caution">
    <text evidence="8">The sequence shown here is derived from an EMBL/GenBank/DDBJ whole genome shotgun (WGS) entry which is preliminary data.</text>
</comment>
<keyword evidence="5" id="KW-0949">S-adenosyl-L-methionine</keyword>
<sequence>MTELDLDKARFNMVEQQVRPWDVLASDVLDVMSTVPRHAFVAEAHRHLAYSDLQLPLACGEYMNEPKVEGRILQALAPEAGERVLEIGTGSGFLAACLARMAASVVSVEIHPELVEQARAALKAQGLDNVTVEQGDAAAGHDDGRRYDCIAVTGSLPELHEGFHTSLTIGGRLFMIVGQKPIMEALLITRVAEDQWATESLFETVQPPLHNAPVTKRFAL</sequence>
<dbReference type="Proteomes" id="UP000275461">
    <property type="component" value="Unassembled WGS sequence"/>
</dbReference>
<dbReference type="GO" id="GO:0000179">
    <property type="term" value="F:rRNA (adenine-N6,N6-)-dimethyltransferase activity"/>
    <property type="evidence" value="ECO:0007669"/>
    <property type="project" value="InterPro"/>
</dbReference>
<evidence type="ECO:0000256" key="4">
    <source>
        <dbReference type="ARBA" id="ARBA00022679"/>
    </source>
</evidence>
<dbReference type="Pfam" id="PF01135">
    <property type="entry name" value="PCMT"/>
    <property type="match status" value="1"/>
</dbReference>